<evidence type="ECO:0000256" key="1">
    <source>
        <dbReference type="SAM" id="MobiDB-lite"/>
    </source>
</evidence>
<protein>
    <submittedName>
        <fullName evidence="2">Uncharacterized protein</fullName>
    </submittedName>
</protein>
<accession>A0ABR5T4M5</accession>
<sequence>MTLHGDAHRFDRRSMPARASRVASRLVARRILSRGRGRVAVAVAARARAASRYANVTACAPDLPRGARRPARSSGAPPSPRL</sequence>
<dbReference type="Proteomes" id="UP000070255">
    <property type="component" value="Unassembled WGS sequence"/>
</dbReference>
<keyword evidence="3" id="KW-1185">Reference proteome</keyword>
<organism evidence="2 3">
    <name type="scientific">Burkholderia savannae</name>
    <dbReference type="NCBI Taxonomy" id="1637837"/>
    <lineage>
        <taxon>Bacteria</taxon>
        <taxon>Pseudomonadati</taxon>
        <taxon>Pseudomonadota</taxon>
        <taxon>Betaproteobacteria</taxon>
        <taxon>Burkholderiales</taxon>
        <taxon>Burkholderiaceae</taxon>
        <taxon>Burkholderia</taxon>
        <taxon>pseudomallei group</taxon>
    </lineage>
</organism>
<feature type="region of interest" description="Disordered" evidence="1">
    <location>
        <begin position="1"/>
        <end position="22"/>
    </location>
</feature>
<name>A0ABR5T4M5_9BURK</name>
<feature type="region of interest" description="Disordered" evidence="1">
    <location>
        <begin position="61"/>
        <end position="82"/>
    </location>
</feature>
<evidence type="ECO:0000313" key="3">
    <source>
        <dbReference type="Proteomes" id="UP000070255"/>
    </source>
</evidence>
<proteinExistence type="predicted"/>
<comment type="caution">
    <text evidence="2">The sequence shown here is derived from an EMBL/GenBank/DDBJ whole genome shotgun (WGS) entry which is preliminary data.</text>
</comment>
<evidence type="ECO:0000313" key="2">
    <source>
        <dbReference type="EMBL" id="KWZ38139.1"/>
    </source>
</evidence>
<feature type="compositionally biased region" description="Basic and acidic residues" evidence="1">
    <location>
        <begin position="1"/>
        <end position="14"/>
    </location>
</feature>
<gene>
    <name evidence="2" type="ORF">WS72_24965</name>
</gene>
<dbReference type="EMBL" id="LNJQ01000004">
    <property type="protein sequence ID" value="KWZ38139.1"/>
    <property type="molecule type" value="Genomic_DNA"/>
</dbReference>
<reference evidence="2 3" key="1">
    <citation type="submission" date="2015-11" db="EMBL/GenBank/DDBJ databases">
        <authorList>
            <person name="Sahl J."/>
            <person name="Wagner D."/>
            <person name="Keim P."/>
        </authorList>
    </citation>
    <scope>NUCLEOTIDE SEQUENCE [LARGE SCALE GENOMIC DNA]</scope>
    <source>
        <strain evidence="2 3">BDU18</strain>
    </source>
</reference>